<dbReference type="GO" id="GO:0005663">
    <property type="term" value="C:DNA replication factor C complex"/>
    <property type="evidence" value="ECO:0007669"/>
    <property type="project" value="TreeGrafter"/>
</dbReference>
<keyword evidence="3" id="KW-0547">Nucleotide-binding</keyword>
<protein>
    <submittedName>
        <fullName evidence="6">Replication factor C subunit 2/4</fullName>
    </submittedName>
</protein>
<dbReference type="GO" id="GO:0005524">
    <property type="term" value="F:ATP binding"/>
    <property type="evidence" value="ECO:0007669"/>
    <property type="project" value="UniProtKB-KW"/>
</dbReference>
<dbReference type="InterPro" id="IPR013748">
    <property type="entry name" value="Rep_factorC_C"/>
</dbReference>
<dbReference type="Pfam" id="PF08542">
    <property type="entry name" value="Rep_fac_C"/>
    <property type="match status" value="1"/>
</dbReference>
<dbReference type="GO" id="GO:0006261">
    <property type="term" value="P:DNA-templated DNA replication"/>
    <property type="evidence" value="ECO:0007669"/>
    <property type="project" value="TreeGrafter"/>
</dbReference>
<reference evidence="6 7" key="1">
    <citation type="journal article" date="2015" name="Plant Cell">
        <title>Oil accumulation by the oleaginous diatom Fistulifera solaris as revealed by the genome and transcriptome.</title>
        <authorList>
            <person name="Tanaka T."/>
            <person name="Maeda Y."/>
            <person name="Veluchamy A."/>
            <person name="Tanaka M."/>
            <person name="Abida H."/>
            <person name="Marechal E."/>
            <person name="Bowler C."/>
            <person name="Muto M."/>
            <person name="Sunaga Y."/>
            <person name="Tanaka M."/>
            <person name="Yoshino T."/>
            <person name="Taniguchi T."/>
            <person name="Fukuda Y."/>
            <person name="Nemoto M."/>
            <person name="Matsumoto M."/>
            <person name="Wong P.S."/>
            <person name="Aburatani S."/>
            <person name="Fujibuchi W."/>
        </authorList>
    </citation>
    <scope>NUCLEOTIDE SEQUENCE [LARGE SCALE GENOMIC DNA]</scope>
    <source>
        <strain evidence="6 7">JPCC DA0580</strain>
    </source>
</reference>
<dbReference type="GO" id="GO:0003677">
    <property type="term" value="F:DNA binding"/>
    <property type="evidence" value="ECO:0007669"/>
    <property type="project" value="InterPro"/>
</dbReference>
<dbReference type="Gene3D" id="3.40.50.300">
    <property type="entry name" value="P-loop containing nucleotide triphosphate hydrolases"/>
    <property type="match status" value="1"/>
</dbReference>
<dbReference type="InterPro" id="IPR050238">
    <property type="entry name" value="DNA_Rep/Repair_Clamp_Loader"/>
</dbReference>
<dbReference type="CDD" id="cd18140">
    <property type="entry name" value="HLD_clamp_RFC"/>
    <property type="match status" value="1"/>
</dbReference>
<dbReference type="GO" id="GO:0003689">
    <property type="term" value="F:DNA clamp loader activity"/>
    <property type="evidence" value="ECO:0007669"/>
    <property type="project" value="TreeGrafter"/>
</dbReference>
<accession>A0A1Z5K7Z6</accession>
<dbReference type="SMART" id="SM00382">
    <property type="entry name" value="AAA"/>
    <property type="match status" value="1"/>
</dbReference>
<dbReference type="InParanoid" id="A0A1Z5K7Z6"/>
<dbReference type="EMBL" id="BDSP01000182">
    <property type="protein sequence ID" value="GAX22357.1"/>
    <property type="molecule type" value="Genomic_DNA"/>
</dbReference>
<dbReference type="Pfam" id="PF00004">
    <property type="entry name" value="AAA"/>
    <property type="match status" value="1"/>
</dbReference>
<dbReference type="SUPFAM" id="SSF52540">
    <property type="entry name" value="P-loop containing nucleoside triphosphate hydrolases"/>
    <property type="match status" value="1"/>
</dbReference>
<keyword evidence="4" id="KW-0067">ATP-binding</keyword>
<comment type="similarity">
    <text evidence="1">Belongs to the activator 1 small subunits family.</text>
</comment>
<sequence>MTSAGTPWVELYRPKSLQDVSHQSEVVATLQNAVETGRMPHLLFYGPPGSGKTSVALALCRQLWHPSDWKRRVLELNASDERGISVVREKIKNFASLAVGKPQEASFFSKKKKDEDSMDVEEKKYPNPPFKIIILDEADTVTPDAQAALRRIIEAHSKITRFILICNYVTRVIEPLASRCAKFRFQALPPASMRDRLLTIAAAEGCSEQEVSLVDEILEQADGDMRRAVTTLQSVHSLAVGSQPLSKDIISEIAGLPPVAVMDQLWKTLGADGTAATYDSMQKMVESISADGYSAKLLLSTLLTRVVVDNTLSELDKAELAIRIAEAEKCMMDGADEYLQLLTVCGHALGCFSRSAQGSARQ</sequence>
<dbReference type="InterPro" id="IPR003593">
    <property type="entry name" value="AAA+_ATPase"/>
</dbReference>
<evidence type="ECO:0000256" key="1">
    <source>
        <dbReference type="ARBA" id="ARBA00005378"/>
    </source>
</evidence>
<comment type="caution">
    <text evidence="6">The sequence shown here is derived from an EMBL/GenBank/DDBJ whole genome shotgun (WGS) entry which is preliminary data.</text>
</comment>
<dbReference type="FunCoup" id="A0A1Z5K7Z6">
    <property type="interactions" value="616"/>
</dbReference>
<keyword evidence="2" id="KW-0235">DNA replication</keyword>
<gene>
    <name evidence="6" type="ORF">FisN_3Hh435</name>
</gene>
<dbReference type="FunFam" id="3.40.50.300:FF:000129">
    <property type="entry name" value="Replication factor C subunit 5"/>
    <property type="match status" value="1"/>
</dbReference>
<dbReference type="Proteomes" id="UP000198406">
    <property type="component" value="Unassembled WGS sequence"/>
</dbReference>
<organism evidence="6 7">
    <name type="scientific">Fistulifera solaris</name>
    <name type="common">Oleaginous diatom</name>
    <dbReference type="NCBI Taxonomy" id="1519565"/>
    <lineage>
        <taxon>Eukaryota</taxon>
        <taxon>Sar</taxon>
        <taxon>Stramenopiles</taxon>
        <taxon>Ochrophyta</taxon>
        <taxon>Bacillariophyta</taxon>
        <taxon>Bacillariophyceae</taxon>
        <taxon>Bacillariophycidae</taxon>
        <taxon>Naviculales</taxon>
        <taxon>Naviculaceae</taxon>
        <taxon>Fistulifera</taxon>
    </lineage>
</organism>
<proteinExistence type="inferred from homology"/>
<dbReference type="InterPro" id="IPR008921">
    <property type="entry name" value="DNA_pol3_clamp-load_cplx_C"/>
</dbReference>
<dbReference type="OrthoDB" id="4199794at2759"/>
<evidence type="ECO:0000313" key="6">
    <source>
        <dbReference type="EMBL" id="GAX22357.1"/>
    </source>
</evidence>
<dbReference type="SUPFAM" id="SSF48019">
    <property type="entry name" value="post-AAA+ oligomerization domain-like"/>
    <property type="match status" value="1"/>
</dbReference>
<evidence type="ECO:0000256" key="2">
    <source>
        <dbReference type="ARBA" id="ARBA00022705"/>
    </source>
</evidence>
<evidence type="ECO:0000259" key="5">
    <source>
        <dbReference type="SMART" id="SM00382"/>
    </source>
</evidence>
<dbReference type="GO" id="GO:0016887">
    <property type="term" value="F:ATP hydrolysis activity"/>
    <property type="evidence" value="ECO:0007669"/>
    <property type="project" value="InterPro"/>
</dbReference>
<dbReference type="InterPro" id="IPR047854">
    <property type="entry name" value="RFC_lid"/>
</dbReference>
<feature type="domain" description="AAA+ ATPase" evidence="5">
    <location>
        <begin position="38"/>
        <end position="191"/>
    </location>
</feature>
<keyword evidence="7" id="KW-1185">Reference proteome</keyword>
<dbReference type="InterPro" id="IPR027417">
    <property type="entry name" value="P-loop_NTPase"/>
</dbReference>
<dbReference type="GO" id="GO:0006281">
    <property type="term" value="P:DNA repair"/>
    <property type="evidence" value="ECO:0007669"/>
    <property type="project" value="TreeGrafter"/>
</dbReference>
<evidence type="ECO:0000256" key="4">
    <source>
        <dbReference type="ARBA" id="ARBA00022840"/>
    </source>
</evidence>
<dbReference type="GO" id="GO:0005634">
    <property type="term" value="C:nucleus"/>
    <property type="evidence" value="ECO:0007669"/>
    <property type="project" value="TreeGrafter"/>
</dbReference>
<evidence type="ECO:0000256" key="3">
    <source>
        <dbReference type="ARBA" id="ARBA00022741"/>
    </source>
</evidence>
<dbReference type="PANTHER" id="PTHR11669">
    <property type="entry name" value="REPLICATION FACTOR C / DNA POLYMERASE III GAMMA-TAU SUBUNIT"/>
    <property type="match status" value="1"/>
</dbReference>
<dbReference type="InterPro" id="IPR003959">
    <property type="entry name" value="ATPase_AAA_core"/>
</dbReference>
<evidence type="ECO:0000313" key="7">
    <source>
        <dbReference type="Proteomes" id="UP000198406"/>
    </source>
</evidence>
<name>A0A1Z5K7Z6_FISSO</name>
<dbReference type="AlphaFoldDB" id="A0A1Z5K7Z6"/>
<dbReference type="CDD" id="cd00009">
    <property type="entry name" value="AAA"/>
    <property type="match status" value="1"/>
</dbReference>
<dbReference type="PANTHER" id="PTHR11669:SF20">
    <property type="entry name" value="REPLICATION FACTOR C SUBUNIT 4"/>
    <property type="match status" value="1"/>
</dbReference>
<dbReference type="Gene3D" id="1.10.8.60">
    <property type="match status" value="1"/>
</dbReference>
<dbReference type="Gene3D" id="1.20.272.10">
    <property type="match status" value="1"/>
</dbReference>